<name>B8IJ43_METNO</name>
<keyword evidence="2" id="KW-1185">Reference proteome</keyword>
<dbReference type="Proteomes" id="UP000008207">
    <property type="component" value="Chromosome"/>
</dbReference>
<evidence type="ECO:0000313" key="1">
    <source>
        <dbReference type="EMBL" id="ACL61838.1"/>
    </source>
</evidence>
<organism evidence="1 2">
    <name type="scientific">Methylobacterium nodulans (strain LMG 21967 / CNCM I-2342 / ORS 2060)</name>
    <dbReference type="NCBI Taxonomy" id="460265"/>
    <lineage>
        <taxon>Bacteria</taxon>
        <taxon>Pseudomonadati</taxon>
        <taxon>Pseudomonadota</taxon>
        <taxon>Alphaproteobacteria</taxon>
        <taxon>Hyphomicrobiales</taxon>
        <taxon>Methylobacteriaceae</taxon>
        <taxon>Methylobacterium</taxon>
    </lineage>
</organism>
<dbReference type="RefSeq" id="WP_015933401.1">
    <property type="nucleotide sequence ID" value="NC_011894.1"/>
</dbReference>
<protein>
    <submittedName>
        <fullName evidence="1">Type IV pilus assembly PilZ</fullName>
    </submittedName>
</protein>
<dbReference type="AlphaFoldDB" id="B8IJ43"/>
<dbReference type="OrthoDB" id="8003510at2"/>
<dbReference type="STRING" id="460265.Mnod_7098"/>
<proteinExistence type="predicted"/>
<dbReference type="HOGENOM" id="CLU_2554336_0_0_5"/>
<dbReference type="KEGG" id="mno:Mnod_7098"/>
<sequence length="82" mass="9608">MIIERRKAYRMDAFKLGQIVLQDRGPVDCLVWNRTPLGAMLEIEPEDEVPQRFRLVVASLLIDRPCLVRWRRGRKLGVSFVD</sequence>
<reference evidence="1 2" key="1">
    <citation type="submission" date="2009-01" db="EMBL/GenBank/DDBJ databases">
        <title>Complete sequence of chromosome of Methylobacterium nodulans ORS 2060.</title>
        <authorList>
            <consortium name="US DOE Joint Genome Institute"/>
            <person name="Lucas S."/>
            <person name="Copeland A."/>
            <person name="Lapidus A."/>
            <person name="Glavina del Rio T."/>
            <person name="Dalin E."/>
            <person name="Tice H."/>
            <person name="Bruce D."/>
            <person name="Goodwin L."/>
            <person name="Pitluck S."/>
            <person name="Sims D."/>
            <person name="Brettin T."/>
            <person name="Detter J.C."/>
            <person name="Han C."/>
            <person name="Larimer F."/>
            <person name="Land M."/>
            <person name="Hauser L."/>
            <person name="Kyrpides N."/>
            <person name="Ivanova N."/>
            <person name="Marx C.J."/>
            <person name="Richardson P."/>
        </authorList>
    </citation>
    <scope>NUCLEOTIDE SEQUENCE [LARGE SCALE GENOMIC DNA]</scope>
    <source>
        <strain evidence="2">LMG 21967 / CNCM I-2342 / ORS 2060</strain>
    </source>
</reference>
<gene>
    <name evidence="1" type="ordered locus">Mnod_7098</name>
</gene>
<accession>B8IJ43</accession>
<dbReference type="eggNOG" id="ENOG5030VN5">
    <property type="taxonomic scope" value="Bacteria"/>
</dbReference>
<evidence type="ECO:0000313" key="2">
    <source>
        <dbReference type="Proteomes" id="UP000008207"/>
    </source>
</evidence>
<dbReference type="EMBL" id="CP001349">
    <property type="protein sequence ID" value="ACL61838.1"/>
    <property type="molecule type" value="Genomic_DNA"/>
</dbReference>